<accession>A0A8I2KPS3</accession>
<dbReference type="EMBL" id="CP137579">
    <property type="protein sequence ID" value="WOX30724.1"/>
    <property type="molecule type" value="Genomic_DNA"/>
</dbReference>
<evidence type="ECO:0000313" key="2">
    <source>
        <dbReference type="EMBL" id="NLR21037.1"/>
    </source>
</evidence>
<feature type="transmembrane region" description="Helical" evidence="1">
    <location>
        <begin position="49"/>
        <end position="72"/>
    </location>
</feature>
<keyword evidence="1" id="KW-0472">Membrane</keyword>
<keyword evidence="1" id="KW-0812">Transmembrane</keyword>
<evidence type="ECO:0000313" key="5">
    <source>
        <dbReference type="Proteomes" id="UP001304419"/>
    </source>
</evidence>
<proteinExistence type="predicted"/>
<dbReference type="AlphaFoldDB" id="A0A8I2KPS3"/>
<evidence type="ECO:0000256" key="1">
    <source>
        <dbReference type="SAM" id="Phobius"/>
    </source>
</evidence>
<name>A0A8I2KPS3_9GAMM</name>
<evidence type="ECO:0000313" key="3">
    <source>
        <dbReference type="EMBL" id="WOX30724.1"/>
    </source>
</evidence>
<organism evidence="2 4">
    <name type="scientific">Pseudoalteromonas maricaloris</name>
    <dbReference type="NCBI Taxonomy" id="184924"/>
    <lineage>
        <taxon>Bacteria</taxon>
        <taxon>Pseudomonadati</taxon>
        <taxon>Pseudomonadota</taxon>
        <taxon>Gammaproteobacteria</taxon>
        <taxon>Alteromonadales</taxon>
        <taxon>Pseudoalteromonadaceae</taxon>
        <taxon>Pseudoalteromonas</taxon>
    </lineage>
</organism>
<protein>
    <submittedName>
        <fullName evidence="2">Uncharacterized protein</fullName>
    </submittedName>
</protein>
<reference evidence="3 5" key="2">
    <citation type="submission" date="2023-10" db="EMBL/GenBank/DDBJ databases">
        <title>To unveil natural product biosynthetic capacity in Pseudoalteromonas.</title>
        <authorList>
            <person name="Wang J."/>
        </authorList>
    </citation>
    <scope>NUCLEOTIDE SEQUENCE [LARGE SCALE GENOMIC DNA]</scope>
    <source>
        <strain evidence="3 5">DSM 15914</strain>
    </source>
</reference>
<reference evidence="2" key="1">
    <citation type="submission" date="2019-10" db="EMBL/GenBank/DDBJ databases">
        <authorList>
            <person name="Paulsen S."/>
        </authorList>
    </citation>
    <scope>NUCLEOTIDE SEQUENCE</scope>
    <source>
        <strain evidence="2">LMG 19692</strain>
    </source>
</reference>
<keyword evidence="5" id="KW-1185">Reference proteome</keyword>
<evidence type="ECO:0000313" key="4">
    <source>
        <dbReference type="Proteomes" id="UP000646877"/>
    </source>
</evidence>
<keyword evidence="1" id="KW-1133">Transmembrane helix</keyword>
<feature type="transmembrane region" description="Helical" evidence="1">
    <location>
        <begin position="20"/>
        <end position="37"/>
    </location>
</feature>
<dbReference type="Proteomes" id="UP001304419">
    <property type="component" value="Chromosome 2"/>
</dbReference>
<dbReference type="RefSeq" id="WP_010370151.1">
    <property type="nucleotide sequence ID" value="NZ_CBCSDF010000004.1"/>
</dbReference>
<sequence length="150" mass="16623">MNLEFKELSKSRSAKLRKVILLNSVLLPATALGFVYLPDLLQANINGAGKLMAAVGMGPVIALVYSIIIGVAEQQFVRFDNQGITFGGPVSGETFCNWLGVRELTLSDDQTALHVQSSGLNTTVMFPLKKYGISLYDYQQIQMFRFRHSY</sequence>
<gene>
    <name evidence="2" type="ORF">F9Y85_06850</name>
    <name evidence="3" type="ORF">R5H13_22870</name>
</gene>
<dbReference type="Proteomes" id="UP000646877">
    <property type="component" value="Unassembled WGS sequence"/>
</dbReference>
<dbReference type="EMBL" id="WEIA01000003">
    <property type="protein sequence ID" value="NLR21037.1"/>
    <property type="molecule type" value="Genomic_DNA"/>
</dbReference>